<proteinExistence type="predicted"/>
<comment type="caution">
    <text evidence="2">The sequence shown here is derived from an EMBL/GenBank/DDBJ whole genome shotgun (WGS) entry which is preliminary data.</text>
</comment>
<name>A0ABD0YQ03_9HEMI</name>
<protein>
    <submittedName>
        <fullName evidence="2">Uncharacterized protein</fullName>
    </submittedName>
</protein>
<dbReference type="AlphaFoldDB" id="A0ABD0YQ03"/>
<gene>
    <name evidence="2" type="ORF">AAG570_002325</name>
</gene>
<evidence type="ECO:0000313" key="2">
    <source>
        <dbReference type="EMBL" id="KAL1123238.1"/>
    </source>
</evidence>
<dbReference type="Proteomes" id="UP001558652">
    <property type="component" value="Unassembled WGS sequence"/>
</dbReference>
<dbReference type="EMBL" id="JBFDAA010000012">
    <property type="protein sequence ID" value="KAL1123238.1"/>
    <property type="molecule type" value="Genomic_DNA"/>
</dbReference>
<feature type="region of interest" description="Disordered" evidence="1">
    <location>
        <begin position="49"/>
        <end position="75"/>
    </location>
</feature>
<reference evidence="2 3" key="1">
    <citation type="submission" date="2024-07" db="EMBL/GenBank/DDBJ databases">
        <title>Chromosome-level genome assembly of the water stick insect Ranatra chinensis (Heteroptera: Nepidae).</title>
        <authorList>
            <person name="Liu X."/>
        </authorList>
    </citation>
    <scope>NUCLEOTIDE SEQUENCE [LARGE SCALE GENOMIC DNA]</scope>
    <source>
        <strain evidence="2">Cailab_2021Rc</strain>
        <tissue evidence="2">Muscle</tissue>
    </source>
</reference>
<feature type="region of interest" description="Disordered" evidence="1">
    <location>
        <begin position="103"/>
        <end position="145"/>
    </location>
</feature>
<feature type="compositionally biased region" description="Basic and acidic residues" evidence="1">
    <location>
        <begin position="66"/>
        <end position="75"/>
    </location>
</feature>
<accession>A0ABD0YQ03</accession>
<organism evidence="2 3">
    <name type="scientific">Ranatra chinensis</name>
    <dbReference type="NCBI Taxonomy" id="642074"/>
    <lineage>
        <taxon>Eukaryota</taxon>
        <taxon>Metazoa</taxon>
        <taxon>Ecdysozoa</taxon>
        <taxon>Arthropoda</taxon>
        <taxon>Hexapoda</taxon>
        <taxon>Insecta</taxon>
        <taxon>Pterygota</taxon>
        <taxon>Neoptera</taxon>
        <taxon>Paraneoptera</taxon>
        <taxon>Hemiptera</taxon>
        <taxon>Heteroptera</taxon>
        <taxon>Panheteroptera</taxon>
        <taxon>Nepomorpha</taxon>
        <taxon>Nepidae</taxon>
        <taxon>Ranatrinae</taxon>
        <taxon>Ranatra</taxon>
    </lineage>
</organism>
<sequence length="161" mass="17560">MNIGGRDTTPRGDHEANVSSVGVVGIRDGLMEIGRIHVDWDDSRLETARWEKPPIGDTTSRGNQEAGREDAREVGRASSFVRKVLNFWCGTRPRPDPYLAAARSGSCPGSGVGGRARITRGKISRPPDLAPSPQRPSEITSGVSVIEKNRRLQSYVWKKPG</sequence>
<evidence type="ECO:0000256" key="1">
    <source>
        <dbReference type="SAM" id="MobiDB-lite"/>
    </source>
</evidence>
<keyword evidence="3" id="KW-1185">Reference proteome</keyword>
<evidence type="ECO:0000313" key="3">
    <source>
        <dbReference type="Proteomes" id="UP001558652"/>
    </source>
</evidence>